<dbReference type="InterPro" id="IPR050161">
    <property type="entry name" value="Siro_Cobalamin_biosynth"/>
</dbReference>
<dbReference type="EMBL" id="BAAAYX010000020">
    <property type="protein sequence ID" value="GAA3715590.1"/>
    <property type="molecule type" value="Genomic_DNA"/>
</dbReference>
<comment type="caution">
    <text evidence="7">The sequence shown here is derived from an EMBL/GenBank/DDBJ whole genome shotgun (WGS) entry which is preliminary data.</text>
</comment>
<evidence type="ECO:0000256" key="2">
    <source>
        <dbReference type="ARBA" id="ARBA00022603"/>
    </source>
</evidence>
<evidence type="ECO:0000259" key="6">
    <source>
        <dbReference type="Pfam" id="PF00590"/>
    </source>
</evidence>
<reference evidence="8" key="1">
    <citation type="journal article" date="2019" name="Int. J. Syst. Evol. Microbiol.">
        <title>The Global Catalogue of Microorganisms (GCM) 10K type strain sequencing project: providing services to taxonomists for standard genome sequencing and annotation.</title>
        <authorList>
            <consortium name="The Broad Institute Genomics Platform"/>
            <consortium name="The Broad Institute Genome Sequencing Center for Infectious Disease"/>
            <person name="Wu L."/>
            <person name="Ma J."/>
        </authorList>
    </citation>
    <scope>NUCLEOTIDE SEQUENCE [LARGE SCALE GENOMIC DNA]</scope>
    <source>
        <strain evidence="8">JCM 16548</strain>
    </source>
</reference>
<keyword evidence="5" id="KW-0627">Porphyrin biosynthesis</keyword>
<evidence type="ECO:0000313" key="7">
    <source>
        <dbReference type="EMBL" id="GAA3715590.1"/>
    </source>
</evidence>
<dbReference type="Pfam" id="PF00590">
    <property type="entry name" value="TP_methylase"/>
    <property type="match status" value="1"/>
</dbReference>
<keyword evidence="3" id="KW-0808">Transferase</keyword>
<keyword evidence="2" id="KW-0489">Methyltransferase</keyword>
<dbReference type="PANTHER" id="PTHR45790:SF3">
    <property type="entry name" value="S-ADENOSYL-L-METHIONINE-DEPENDENT UROPORPHYRINOGEN III METHYLTRANSFERASE, CHLOROPLASTIC"/>
    <property type="match status" value="1"/>
</dbReference>
<evidence type="ECO:0000256" key="4">
    <source>
        <dbReference type="ARBA" id="ARBA00022691"/>
    </source>
</evidence>
<dbReference type="NCBIfam" id="NF004790">
    <property type="entry name" value="PRK06136.1"/>
    <property type="match status" value="1"/>
</dbReference>
<evidence type="ECO:0000313" key="8">
    <source>
        <dbReference type="Proteomes" id="UP001500051"/>
    </source>
</evidence>
<dbReference type="Gene3D" id="3.40.1010.10">
    <property type="entry name" value="Cobalt-precorrin-4 Transmethylase, Domain 1"/>
    <property type="match status" value="1"/>
</dbReference>
<dbReference type="Gene3D" id="3.30.950.10">
    <property type="entry name" value="Methyltransferase, Cobalt-precorrin-4 Transmethylase, Domain 2"/>
    <property type="match status" value="1"/>
</dbReference>
<proteinExistence type="predicted"/>
<dbReference type="CDD" id="cd11642">
    <property type="entry name" value="SUMT"/>
    <property type="match status" value="1"/>
</dbReference>
<organism evidence="7 8">
    <name type="scientific">Microlunatus aurantiacus</name>
    <dbReference type="NCBI Taxonomy" id="446786"/>
    <lineage>
        <taxon>Bacteria</taxon>
        <taxon>Bacillati</taxon>
        <taxon>Actinomycetota</taxon>
        <taxon>Actinomycetes</taxon>
        <taxon>Propionibacteriales</taxon>
        <taxon>Propionibacteriaceae</taxon>
        <taxon>Microlunatus</taxon>
    </lineage>
</organism>
<dbReference type="InterPro" id="IPR000878">
    <property type="entry name" value="4pyrrol_Mease"/>
</dbReference>
<dbReference type="EC" id="2.1.1.107" evidence="1"/>
<dbReference type="Pfam" id="PF13241">
    <property type="entry name" value="NAD_binding_7"/>
    <property type="match status" value="1"/>
</dbReference>
<dbReference type="Proteomes" id="UP001500051">
    <property type="component" value="Unassembled WGS sequence"/>
</dbReference>
<name>A0ABP7ED66_9ACTN</name>
<dbReference type="RefSeq" id="WP_344814119.1">
    <property type="nucleotide sequence ID" value="NZ_BAAAYX010000020.1"/>
</dbReference>
<feature type="domain" description="Tetrapyrrole methylase" evidence="6">
    <location>
        <begin position="113"/>
        <end position="321"/>
    </location>
</feature>
<sequence length="366" mass="37310">MLLDLDIRDRRVVIFGEPAAAVASARRFARAGARVRLVGTEPAPPAATPAGVAHVAQPAAGDVPALLRLLAPAWLVVTTGPASELGDRVRSLCGQLKIAHTHQSVGPVGPRGRVVLVGGGPGATRLLTLEACEALLDADVVFYDRLAPTADLARLAPGAELVDVGKLPYHHPTSQDRIQELIIERARRGQTVVRLKGGDPFVFGRGGEEILACRAAGVDVRVVPGVTSAVAVPAAAGIPVTHRGASRAFTVLSGHLPPSTAELTALAGLGGTLVILMGMASLTQTVTGLVAAGLSPDTPAAVVERGFSDSQRTTPGRLADLPGLVGRVGVTSPAVVVIGDVAAFAADQVGADPLTARLSLLPDPGR</sequence>
<dbReference type="InterPro" id="IPR035996">
    <property type="entry name" value="4pyrrol_Methylase_sf"/>
</dbReference>
<dbReference type="SUPFAM" id="SSF53790">
    <property type="entry name" value="Tetrapyrrole methylase"/>
    <property type="match status" value="1"/>
</dbReference>
<dbReference type="InterPro" id="IPR006366">
    <property type="entry name" value="CobA/CysG_C"/>
</dbReference>
<keyword evidence="8" id="KW-1185">Reference proteome</keyword>
<evidence type="ECO:0000256" key="3">
    <source>
        <dbReference type="ARBA" id="ARBA00022679"/>
    </source>
</evidence>
<evidence type="ECO:0000256" key="1">
    <source>
        <dbReference type="ARBA" id="ARBA00012162"/>
    </source>
</evidence>
<accession>A0ABP7ED66</accession>
<keyword evidence="4" id="KW-0949">S-adenosyl-L-methionine</keyword>
<gene>
    <name evidence="7" type="ORF">GCM10022204_38900</name>
</gene>
<dbReference type="InterPro" id="IPR014777">
    <property type="entry name" value="4pyrrole_Mease_sub1"/>
</dbReference>
<dbReference type="NCBIfam" id="TIGR01469">
    <property type="entry name" value="cobA_cysG_Cterm"/>
    <property type="match status" value="1"/>
</dbReference>
<evidence type="ECO:0000256" key="5">
    <source>
        <dbReference type="ARBA" id="ARBA00023244"/>
    </source>
</evidence>
<dbReference type="PANTHER" id="PTHR45790">
    <property type="entry name" value="SIROHEME SYNTHASE-RELATED"/>
    <property type="match status" value="1"/>
</dbReference>
<dbReference type="InterPro" id="IPR014776">
    <property type="entry name" value="4pyrrole_Mease_sub2"/>
</dbReference>
<protein>
    <recommendedName>
        <fullName evidence="1">uroporphyrinogen-III C-methyltransferase</fullName>
        <ecNumber evidence="1">2.1.1.107</ecNumber>
    </recommendedName>
</protein>